<organism evidence="1">
    <name type="scientific">mine drainage metagenome</name>
    <dbReference type="NCBI Taxonomy" id="410659"/>
    <lineage>
        <taxon>unclassified sequences</taxon>
        <taxon>metagenomes</taxon>
        <taxon>ecological metagenomes</taxon>
    </lineage>
</organism>
<name>A0A1J5P6S6_9ZZZZ</name>
<evidence type="ECO:0000313" key="1">
    <source>
        <dbReference type="EMBL" id="OIQ63140.1"/>
    </source>
</evidence>
<gene>
    <name evidence="1" type="ORF">GALL_553210</name>
</gene>
<proteinExistence type="predicted"/>
<dbReference type="EMBL" id="MLJW01009272">
    <property type="protein sequence ID" value="OIQ63140.1"/>
    <property type="molecule type" value="Genomic_DNA"/>
</dbReference>
<comment type="caution">
    <text evidence="1">The sequence shown here is derived from an EMBL/GenBank/DDBJ whole genome shotgun (WGS) entry which is preliminary data.</text>
</comment>
<reference evidence="1" key="1">
    <citation type="submission" date="2016-10" db="EMBL/GenBank/DDBJ databases">
        <title>Sequence of Gallionella enrichment culture.</title>
        <authorList>
            <person name="Poehlein A."/>
            <person name="Muehling M."/>
            <person name="Daniel R."/>
        </authorList>
    </citation>
    <scope>NUCLEOTIDE SEQUENCE</scope>
</reference>
<sequence length="122" mass="13089">MALGGLNPGDLTVFLGDALHLALLDDVHAHLRTGAGIAPCDGVVARRAAARLIKRAEDRVARAVDVDDRHQFLDLGRFDPRGFNALQQVGVDGAQVAAHLVMGLRQHQEAARGEHHVVVKIL</sequence>
<dbReference type="AlphaFoldDB" id="A0A1J5P6S6"/>
<dbReference type="PROSITE" id="PS00482">
    <property type="entry name" value="DIHYDROOROTASE_1"/>
    <property type="match status" value="1"/>
</dbReference>
<accession>A0A1J5P6S6</accession>
<protein>
    <submittedName>
        <fullName evidence="1">Uncharacterized protein</fullName>
    </submittedName>
</protein>
<dbReference type="InterPro" id="IPR002195">
    <property type="entry name" value="Dihydroorotase_CS"/>
</dbReference>
<dbReference type="GO" id="GO:0016812">
    <property type="term" value="F:hydrolase activity, acting on carbon-nitrogen (but not peptide) bonds, in cyclic amides"/>
    <property type="evidence" value="ECO:0007669"/>
    <property type="project" value="InterPro"/>
</dbReference>